<dbReference type="Proteomes" id="UP000297535">
    <property type="component" value="Unassembled WGS sequence"/>
</dbReference>
<name>A0A4Z0NGI6_9HYPH</name>
<accession>A0A4Z0NGI6</accession>
<dbReference type="OrthoDB" id="7840518at2"/>
<comment type="caution">
    <text evidence="1">The sequence shown here is derived from an EMBL/GenBank/DDBJ whole genome shotgun (WGS) entry which is preliminary data.</text>
</comment>
<proteinExistence type="predicted"/>
<sequence length="150" mass="15760">MPDLPVEPVTPRQLAALRKVLPAYVEPILDAMAATGCGFLIVTQHVGAFDPPTVPLFVALVGDDMGPALGPAAFDEGSLGALMRACAGVSIVPCEPVIAAYERCAELARDGRAAIVIETGPEFERAWEAFVRRVAPDTEVEVFADDRGGA</sequence>
<keyword evidence="2" id="KW-1185">Reference proteome</keyword>
<reference evidence="1 2" key="1">
    <citation type="submission" date="2019-04" db="EMBL/GenBank/DDBJ databases">
        <authorList>
            <person name="Feng G."/>
            <person name="Zhu H."/>
        </authorList>
    </citation>
    <scope>NUCLEOTIDE SEQUENCE [LARGE SCALE GENOMIC DNA]</scope>
    <source>
        <strain evidence="1 2">6HR-1</strain>
    </source>
</reference>
<dbReference type="EMBL" id="SRLB01000043">
    <property type="protein sequence ID" value="TGD94583.1"/>
    <property type="molecule type" value="Genomic_DNA"/>
</dbReference>
<organism evidence="1 2">
    <name type="scientific">Methylobacterium nonmethylotrophicum</name>
    <dbReference type="NCBI Taxonomy" id="1141884"/>
    <lineage>
        <taxon>Bacteria</taxon>
        <taxon>Pseudomonadati</taxon>
        <taxon>Pseudomonadota</taxon>
        <taxon>Alphaproteobacteria</taxon>
        <taxon>Hyphomicrobiales</taxon>
        <taxon>Methylobacteriaceae</taxon>
        <taxon>Methylobacterium</taxon>
    </lineage>
</organism>
<protein>
    <submittedName>
        <fullName evidence="1">Uncharacterized protein</fullName>
    </submittedName>
</protein>
<dbReference type="RefSeq" id="WP_135419380.1">
    <property type="nucleotide sequence ID" value="NZ_SRLB01000043.1"/>
</dbReference>
<gene>
    <name evidence="1" type="ORF">EU555_32030</name>
</gene>
<dbReference type="AlphaFoldDB" id="A0A4Z0NGI6"/>
<evidence type="ECO:0000313" key="1">
    <source>
        <dbReference type="EMBL" id="TGD94583.1"/>
    </source>
</evidence>
<evidence type="ECO:0000313" key="2">
    <source>
        <dbReference type="Proteomes" id="UP000297535"/>
    </source>
</evidence>